<evidence type="ECO:0000256" key="3">
    <source>
        <dbReference type="ARBA" id="ARBA00008785"/>
    </source>
</evidence>
<dbReference type="PANTHER" id="PTHR43237:SF4">
    <property type="entry name" value="NADP-DEPENDENT MALIC ENZYME"/>
    <property type="match status" value="1"/>
</dbReference>
<dbReference type="KEGG" id="rmar:GBA65_12590"/>
<dbReference type="SUPFAM" id="SSF51735">
    <property type="entry name" value="NAD(P)-binding Rossmann-fold domains"/>
    <property type="match status" value="1"/>
</dbReference>
<dbReference type="AlphaFoldDB" id="A0A6G8PYH8"/>
<sequence>MEAIPSASYSMTLRVEFPHQPGSLGAILTTIGEAGGLVGAVDIVRIGGDKTVRDITVNARNSDHGRSIVEAVDALEDTQVLNISDRTFLMHLGGKIEVRSKMNIRTRDDLSMAYTPGVARVCKAIAAEPERAFNLTIKRNTVAVVSDGTAVLGLGDIGPEAAMPVMEGKAMLFKEFAGVDAFPICLDTKDTEEIIETVKRIAPAFGGINLEDISAPRCFEIEERLKRELEIPVFHDDQHGTAVVVLAALINSLKIVGKEMKDLKVVVNGIGAAGVACAKILMSAGVEHVVGCDSRGIVHRRRDGLNASKRWFAEHTNPENLTGGLTEAMRGSDLFLGLSVPGVLTPDHLDTMNEDPIVFAMANPEPEIMPEAAFGHARIIATGRSDYPNQINNVLCFPGIFRGALDVRAREIDEEMKLAAARAIAEVITEEEVSEDYVIPSVFDERVAPAVAETVAQAGRRAARPVASASRNRRWAPRPPRFLTGRSGRRRRQSCDGGSASPTRRSASRVPFGADCRRQITAYNKNMAGLRKIFVCTTPGRGVAGPRAGVSSTSAFARRSRGLASPHRRCCATAAAAATRRGRSSSSSRTTSGTPASAPRTSPGSWLATSPERPPAEPRALRGCGTDPPSARRTRRARRAPAPSPPRPAGGPCGSSCSRGRCSCRAPARPGP</sequence>
<evidence type="ECO:0000259" key="8">
    <source>
        <dbReference type="PROSITE" id="PS51671"/>
    </source>
</evidence>
<feature type="region of interest" description="Disordered" evidence="7">
    <location>
        <begin position="540"/>
        <end position="672"/>
    </location>
</feature>
<accession>A0A6G8PYH8</accession>
<comment type="cofactor">
    <cofactor evidence="2">
        <name>Mg(2+)</name>
        <dbReference type="ChEBI" id="CHEBI:18420"/>
    </cofactor>
</comment>
<dbReference type="InterPro" id="IPR051674">
    <property type="entry name" value="Malate_Decarboxylase"/>
</dbReference>
<dbReference type="RefSeq" id="WP_166396879.1">
    <property type="nucleotide sequence ID" value="NZ_CP045121.1"/>
</dbReference>
<dbReference type="Proteomes" id="UP000502706">
    <property type="component" value="Chromosome"/>
</dbReference>
<dbReference type="CDD" id="cd05311">
    <property type="entry name" value="NAD_bind_2_malic_enz"/>
    <property type="match status" value="1"/>
</dbReference>
<keyword evidence="4 6" id="KW-0479">Metal-binding</keyword>
<feature type="compositionally biased region" description="Low complexity" evidence="7">
    <location>
        <begin position="459"/>
        <end position="470"/>
    </location>
</feature>
<organism evidence="9 10">
    <name type="scientific">Rubrobacter marinus</name>
    <dbReference type="NCBI Taxonomy" id="2653852"/>
    <lineage>
        <taxon>Bacteria</taxon>
        <taxon>Bacillati</taxon>
        <taxon>Actinomycetota</taxon>
        <taxon>Rubrobacteria</taxon>
        <taxon>Rubrobacterales</taxon>
        <taxon>Rubrobacteraceae</taxon>
        <taxon>Rubrobacter</taxon>
    </lineage>
</organism>
<dbReference type="InterPro" id="IPR036291">
    <property type="entry name" value="NAD(P)-bd_dom_sf"/>
</dbReference>
<dbReference type="PROSITE" id="PS00331">
    <property type="entry name" value="MALIC_ENZYMES"/>
    <property type="match status" value="1"/>
</dbReference>
<gene>
    <name evidence="9" type="ORF">GBA65_12590</name>
</gene>
<dbReference type="SMART" id="SM01274">
    <property type="entry name" value="malic"/>
    <property type="match status" value="1"/>
</dbReference>
<feature type="domain" description="ACT" evidence="8">
    <location>
        <begin position="12"/>
        <end position="86"/>
    </location>
</feature>
<evidence type="ECO:0000256" key="6">
    <source>
        <dbReference type="RuleBase" id="RU003427"/>
    </source>
</evidence>
<dbReference type="InterPro" id="IPR012302">
    <property type="entry name" value="Malic_NAD-bd"/>
</dbReference>
<keyword evidence="10" id="KW-1185">Reference proteome</keyword>
<dbReference type="Gene3D" id="3.40.50.720">
    <property type="entry name" value="NAD(P)-binding Rossmann-like Domain"/>
    <property type="match status" value="1"/>
</dbReference>
<feature type="region of interest" description="Disordered" evidence="7">
    <location>
        <begin position="459"/>
        <end position="510"/>
    </location>
</feature>
<dbReference type="InterPro" id="IPR037062">
    <property type="entry name" value="Malic_N_dom_sf"/>
</dbReference>
<dbReference type="SMART" id="SM00919">
    <property type="entry name" value="Malic_M"/>
    <property type="match status" value="1"/>
</dbReference>
<feature type="compositionally biased region" description="Low complexity" evidence="7">
    <location>
        <begin position="571"/>
        <end position="599"/>
    </location>
</feature>
<dbReference type="InterPro" id="IPR015884">
    <property type="entry name" value="Malic_enzyme_CS"/>
</dbReference>
<dbReference type="GO" id="GO:0046872">
    <property type="term" value="F:metal ion binding"/>
    <property type="evidence" value="ECO:0007669"/>
    <property type="project" value="UniProtKB-KW"/>
</dbReference>
<evidence type="ECO:0000313" key="9">
    <source>
        <dbReference type="EMBL" id="QIN79218.1"/>
    </source>
</evidence>
<comment type="similarity">
    <text evidence="3 6">Belongs to the malic enzymes family.</text>
</comment>
<reference evidence="9 10" key="1">
    <citation type="submission" date="2019-10" db="EMBL/GenBank/DDBJ databases">
        <title>Rubrobacter sp nov SCSIO 52915 isolated from a deep-sea sediment in the South China Sea.</title>
        <authorList>
            <person name="Chen R.W."/>
        </authorList>
    </citation>
    <scope>NUCLEOTIDE SEQUENCE [LARGE SCALE GENOMIC DNA]</scope>
    <source>
        <strain evidence="9 10">SCSIO 52915</strain>
    </source>
</reference>
<dbReference type="GO" id="GO:0051287">
    <property type="term" value="F:NAD binding"/>
    <property type="evidence" value="ECO:0007669"/>
    <property type="project" value="InterPro"/>
</dbReference>
<proteinExistence type="inferred from homology"/>
<dbReference type="PRINTS" id="PR00072">
    <property type="entry name" value="MALOXRDTASE"/>
</dbReference>
<dbReference type="PROSITE" id="PS51671">
    <property type="entry name" value="ACT"/>
    <property type="match status" value="1"/>
</dbReference>
<evidence type="ECO:0000313" key="10">
    <source>
        <dbReference type="Proteomes" id="UP000502706"/>
    </source>
</evidence>
<feature type="compositionally biased region" description="Low complexity" evidence="7">
    <location>
        <begin position="654"/>
        <end position="672"/>
    </location>
</feature>
<evidence type="ECO:0000256" key="2">
    <source>
        <dbReference type="ARBA" id="ARBA00001946"/>
    </source>
</evidence>
<dbReference type="InterPro" id="IPR012301">
    <property type="entry name" value="Malic_N_dom"/>
</dbReference>
<name>A0A6G8PYH8_9ACTN</name>
<protein>
    <recommendedName>
        <fullName evidence="8">ACT domain-containing protein</fullName>
    </recommendedName>
</protein>
<dbReference type="GO" id="GO:0004470">
    <property type="term" value="F:malic enzyme activity"/>
    <property type="evidence" value="ECO:0007669"/>
    <property type="project" value="InterPro"/>
</dbReference>
<feature type="compositionally biased region" description="Basic residues" evidence="7">
    <location>
        <begin position="558"/>
        <end position="570"/>
    </location>
</feature>
<dbReference type="FunFam" id="3.40.50.720:FF:000095">
    <property type="entry name" value="NADP-dependent malic enzyme"/>
    <property type="match status" value="1"/>
</dbReference>
<evidence type="ECO:0000256" key="1">
    <source>
        <dbReference type="ARBA" id="ARBA00001936"/>
    </source>
</evidence>
<dbReference type="FunFam" id="3.40.50.10380:FF:000003">
    <property type="entry name" value="NADP-dependent malic enzyme"/>
    <property type="match status" value="1"/>
</dbReference>
<dbReference type="EMBL" id="CP045121">
    <property type="protein sequence ID" value="QIN79218.1"/>
    <property type="molecule type" value="Genomic_DNA"/>
</dbReference>
<evidence type="ECO:0000256" key="7">
    <source>
        <dbReference type="SAM" id="MobiDB-lite"/>
    </source>
</evidence>
<dbReference type="SUPFAM" id="SSF53223">
    <property type="entry name" value="Aminoacid dehydrogenase-like, N-terminal domain"/>
    <property type="match status" value="1"/>
</dbReference>
<dbReference type="CDD" id="cd04887">
    <property type="entry name" value="ACT_MalLac-Enz"/>
    <property type="match status" value="1"/>
</dbReference>
<dbReference type="Pfam" id="PF00390">
    <property type="entry name" value="malic"/>
    <property type="match status" value="1"/>
</dbReference>
<dbReference type="PANTHER" id="PTHR43237">
    <property type="entry name" value="NADP-DEPENDENT MALIC ENZYME"/>
    <property type="match status" value="1"/>
</dbReference>
<dbReference type="GO" id="GO:0016616">
    <property type="term" value="F:oxidoreductase activity, acting on the CH-OH group of donors, NAD or NADP as acceptor"/>
    <property type="evidence" value="ECO:0007669"/>
    <property type="project" value="InterPro"/>
</dbReference>
<dbReference type="InterPro" id="IPR045213">
    <property type="entry name" value="Malic_NAD-bd_bact_type"/>
</dbReference>
<dbReference type="Pfam" id="PF03949">
    <property type="entry name" value="Malic_M"/>
    <property type="match status" value="1"/>
</dbReference>
<dbReference type="InterPro" id="IPR046346">
    <property type="entry name" value="Aminoacid_DH-like_N_sf"/>
</dbReference>
<keyword evidence="5" id="KW-0560">Oxidoreductase</keyword>
<comment type="cofactor">
    <cofactor evidence="1">
        <name>Mn(2+)</name>
        <dbReference type="ChEBI" id="CHEBI:29035"/>
    </cofactor>
</comment>
<dbReference type="InterPro" id="IPR001891">
    <property type="entry name" value="Malic_OxRdtase"/>
</dbReference>
<dbReference type="InterPro" id="IPR002912">
    <property type="entry name" value="ACT_dom"/>
</dbReference>
<evidence type="ECO:0000256" key="5">
    <source>
        <dbReference type="ARBA" id="ARBA00023002"/>
    </source>
</evidence>
<dbReference type="Gene3D" id="3.40.50.10380">
    <property type="entry name" value="Malic enzyme, N-terminal domain"/>
    <property type="match status" value="1"/>
</dbReference>
<evidence type="ECO:0000256" key="4">
    <source>
        <dbReference type="ARBA" id="ARBA00022723"/>
    </source>
</evidence>